<evidence type="ECO:0000313" key="1">
    <source>
        <dbReference type="EMBL" id="QTA90910.1"/>
    </source>
</evidence>
<sequence>MNPFTSLREYERFVYTVRQLFPSVRSSSLVVIQRGRRTAILRGELVFESGWRLTVRERLSSDNDTVEIESYGYEIWRGSDKTAWYDSQPHRNDHALQISHPHHKHVPPDIKHNRIPAPQPVLKHEFLFSSYLGAKNNKICS</sequence>
<dbReference type="AlphaFoldDB" id="A0A975BTJ6"/>
<gene>
    <name evidence="1" type="ORF">dnm_069720</name>
</gene>
<evidence type="ECO:0000313" key="2">
    <source>
        <dbReference type="Proteomes" id="UP000663722"/>
    </source>
</evidence>
<dbReference type="InterPro" id="IPR045397">
    <property type="entry name" value="TumE-like"/>
</dbReference>
<name>A0A975BTJ6_9BACT</name>
<protein>
    <submittedName>
        <fullName evidence="1">Uncharacterized protein</fullName>
    </submittedName>
</protein>
<dbReference type="EMBL" id="CP061800">
    <property type="protein sequence ID" value="QTA90910.1"/>
    <property type="molecule type" value="Genomic_DNA"/>
</dbReference>
<proteinExistence type="predicted"/>
<keyword evidence="2" id="KW-1185">Reference proteome</keyword>
<accession>A0A975BTJ6</accession>
<reference evidence="1" key="1">
    <citation type="journal article" date="2021" name="Microb. Physiol.">
        <title>Proteogenomic Insights into the Physiology of Marine, Sulfate-Reducing, Filamentous Desulfonema limicola and Desulfonema magnum.</title>
        <authorList>
            <person name="Schnaars V."/>
            <person name="Wohlbrand L."/>
            <person name="Scheve S."/>
            <person name="Hinrichs C."/>
            <person name="Reinhardt R."/>
            <person name="Rabus R."/>
        </authorList>
    </citation>
    <scope>NUCLEOTIDE SEQUENCE</scope>
    <source>
        <strain evidence="1">4be13</strain>
    </source>
</reference>
<dbReference type="KEGG" id="dmm:dnm_069720"/>
<dbReference type="RefSeq" id="WP_207678903.1">
    <property type="nucleotide sequence ID" value="NZ_CP061800.1"/>
</dbReference>
<organism evidence="1 2">
    <name type="scientific">Desulfonema magnum</name>
    <dbReference type="NCBI Taxonomy" id="45655"/>
    <lineage>
        <taxon>Bacteria</taxon>
        <taxon>Pseudomonadati</taxon>
        <taxon>Thermodesulfobacteriota</taxon>
        <taxon>Desulfobacteria</taxon>
        <taxon>Desulfobacterales</taxon>
        <taxon>Desulfococcaceae</taxon>
        <taxon>Desulfonema</taxon>
    </lineage>
</organism>
<dbReference type="Proteomes" id="UP000663722">
    <property type="component" value="Chromosome"/>
</dbReference>
<dbReference type="Pfam" id="PF20126">
    <property type="entry name" value="TumE"/>
    <property type="match status" value="1"/>
</dbReference>